<evidence type="ECO:0000313" key="13">
    <source>
        <dbReference type="EMBL" id="PZO85080.1"/>
    </source>
</evidence>
<dbReference type="GO" id="GO:0003755">
    <property type="term" value="F:peptidyl-prolyl cis-trans isomerase activity"/>
    <property type="evidence" value="ECO:0007669"/>
    <property type="project" value="UniProtKB-KW"/>
</dbReference>
<comment type="caution">
    <text evidence="13">The sequence shown here is derived from an EMBL/GenBank/DDBJ whole genome shotgun (WGS) entry which is preliminary data.</text>
</comment>
<dbReference type="PANTHER" id="PTHR47529:SF1">
    <property type="entry name" value="PERIPLASMIC CHAPERONE PPID"/>
    <property type="match status" value="1"/>
</dbReference>
<comment type="subcellular location">
    <subcellularLocation>
        <location evidence="1">Cell inner membrane</location>
        <topology evidence="1">Single-pass type II membrane protein</topology>
        <orientation evidence="1">Periplasmic side</orientation>
    </subcellularLocation>
</comment>
<keyword evidence="4" id="KW-0812">Transmembrane</keyword>
<dbReference type="Pfam" id="PF13624">
    <property type="entry name" value="SurA_N_3"/>
    <property type="match status" value="1"/>
</dbReference>
<dbReference type="EMBL" id="QFNK01000156">
    <property type="protein sequence ID" value="PZO85080.1"/>
    <property type="molecule type" value="Genomic_DNA"/>
</dbReference>
<keyword evidence="6" id="KW-0472">Membrane</keyword>
<evidence type="ECO:0000256" key="5">
    <source>
        <dbReference type="ARBA" id="ARBA00022989"/>
    </source>
</evidence>
<keyword evidence="3" id="KW-0997">Cell inner membrane</keyword>
<organism evidence="13 14">
    <name type="scientific">Micavibrio aeruginosavorus</name>
    <dbReference type="NCBI Taxonomy" id="349221"/>
    <lineage>
        <taxon>Bacteria</taxon>
        <taxon>Pseudomonadati</taxon>
        <taxon>Bdellovibrionota</taxon>
        <taxon>Bdellovibrionia</taxon>
        <taxon>Bdellovibrionales</taxon>
        <taxon>Pseudobdellovibrionaceae</taxon>
        <taxon>Micavibrio</taxon>
    </lineage>
</organism>
<evidence type="ECO:0000256" key="6">
    <source>
        <dbReference type="ARBA" id="ARBA00023136"/>
    </source>
</evidence>
<keyword evidence="11" id="KW-0697">Rotamase</keyword>
<feature type="domain" description="PpiC" evidence="12">
    <location>
        <begin position="226"/>
        <end position="341"/>
    </location>
</feature>
<keyword evidence="2" id="KW-1003">Cell membrane</keyword>
<dbReference type="PANTHER" id="PTHR47529">
    <property type="entry name" value="PEPTIDYL-PROLYL CIS-TRANS ISOMERASE D"/>
    <property type="match status" value="1"/>
</dbReference>
<dbReference type="InterPro" id="IPR000297">
    <property type="entry name" value="PPIase_PpiC"/>
</dbReference>
<comment type="similarity">
    <text evidence="8">Belongs to the PpiD chaperone family.</text>
</comment>
<evidence type="ECO:0000259" key="12">
    <source>
        <dbReference type="PROSITE" id="PS50198"/>
    </source>
</evidence>
<dbReference type="Proteomes" id="UP000249557">
    <property type="component" value="Unassembled WGS sequence"/>
</dbReference>
<keyword evidence="11" id="KW-0413">Isomerase</keyword>
<evidence type="ECO:0000256" key="8">
    <source>
        <dbReference type="ARBA" id="ARBA00038408"/>
    </source>
</evidence>
<dbReference type="InterPro" id="IPR027304">
    <property type="entry name" value="Trigger_fact/SurA_dom_sf"/>
</dbReference>
<evidence type="ECO:0000256" key="4">
    <source>
        <dbReference type="ARBA" id="ARBA00022692"/>
    </source>
</evidence>
<accession>A0A2W4ZRZ0</accession>
<dbReference type="InterPro" id="IPR046357">
    <property type="entry name" value="PPIase_dom_sf"/>
</dbReference>
<evidence type="ECO:0000313" key="14">
    <source>
        <dbReference type="Proteomes" id="UP000249557"/>
    </source>
</evidence>
<evidence type="ECO:0000256" key="9">
    <source>
        <dbReference type="ARBA" id="ARBA00040743"/>
    </source>
</evidence>
<evidence type="ECO:0000256" key="3">
    <source>
        <dbReference type="ARBA" id="ARBA00022519"/>
    </source>
</evidence>
<dbReference type="Pfam" id="PF13145">
    <property type="entry name" value="Rotamase_2"/>
    <property type="match status" value="1"/>
</dbReference>
<keyword evidence="5" id="KW-1133">Transmembrane helix</keyword>
<keyword evidence="7" id="KW-0143">Chaperone</keyword>
<dbReference type="Gene3D" id="1.10.4030.10">
    <property type="entry name" value="Porin chaperone SurA, peptide-binding domain"/>
    <property type="match status" value="1"/>
</dbReference>
<evidence type="ECO:0000256" key="11">
    <source>
        <dbReference type="PROSITE-ProRule" id="PRU00278"/>
    </source>
</evidence>
<dbReference type="GO" id="GO:0005886">
    <property type="term" value="C:plasma membrane"/>
    <property type="evidence" value="ECO:0007669"/>
    <property type="project" value="UniProtKB-SubCell"/>
</dbReference>
<dbReference type="AlphaFoldDB" id="A0A2W4ZRZ0"/>
<gene>
    <name evidence="13" type="ORF">DI626_07730</name>
</gene>
<proteinExistence type="inferred from homology"/>
<protein>
    <recommendedName>
        <fullName evidence="9">Periplasmic chaperone PpiD</fullName>
    </recommendedName>
    <alternativeName>
        <fullName evidence="10">Periplasmic folding chaperone</fullName>
    </alternativeName>
</protein>
<dbReference type="SUPFAM" id="SSF109998">
    <property type="entry name" value="Triger factor/SurA peptide-binding domain-like"/>
    <property type="match status" value="1"/>
</dbReference>
<dbReference type="PROSITE" id="PS50198">
    <property type="entry name" value="PPIC_PPIASE_2"/>
    <property type="match status" value="1"/>
</dbReference>
<sequence length="625" mass="68077">MLIWMRDSAGAGILKFFLLGTLLLAVGGLVLMDVGGFFTGNMGSGKIVSGGGVNIGAQEFDRTVRRTLASQGIPAQEAYRLGLIDNILTSEIQNRLFTKESQNLGLRVDDESVTKQIALLAAPLAAEGQSKKQALQQILRTQGISEGEFVTALRQEMANTLLRAAMQPPASLSSPLMAKTLYRYDNERRSANVIVLKNADVKDVKAADEEQLKKFYDANKSDYLIPETRTVTLATLKADMLRKNLRISDQDLRAEYDRTIASFTKPSRRSVEQTVLKTEEEAKKTAEAMKAGNKVANVISQEYEQSGLLPEIAGPVFAAKDGDVVGPVKTSLGWHVIRVKGTTPEDVTPFDDVKEKLRAEVEQSKLGEELYNTGNTIEDRVAGGESLESLVGEYGLTTEKIGPFRVNGNTASNIDAFKAYGGDRDKLIQAAFDYDEGELTPLVETADGQFHFMRIDTVVPDAYRDYADVKADVEKRWAFEQRAALNKARAQKALDDLNAGKTLADVAKENGAGIQTVTNVVRNADTKEPLTPLATAQMFVTDKGKSFSSENNNSFIVGTVTAIDVPKAPDAKGENLAELEDLTGRSMGQDILEQFVNSIAGSNKVRVNKAALDQIYGQSDTAQQQ</sequence>
<dbReference type="Gene3D" id="3.10.50.40">
    <property type="match status" value="1"/>
</dbReference>
<dbReference type="InterPro" id="IPR052029">
    <property type="entry name" value="PpiD_chaperone"/>
</dbReference>
<evidence type="ECO:0000256" key="1">
    <source>
        <dbReference type="ARBA" id="ARBA00004382"/>
    </source>
</evidence>
<reference evidence="13 14" key="1">
    <citation type="submission" date="2017-08" db="EMBL/GenBank/DDBJ databases">
        <title>Infants hospitalized years apart are colonized by the same room-sourced microbial strains.</title>
        <authorList>
            <person name="Brooks B."/>
            <person name="Olm M.R."/>
            <person name="Firek B.A."/>
            <person name="Baker R."/>
            <person name="Thomas B.C."/>
            <person name="Morowitz M.J."/>
            <person name="Banfield J.F."/>
        </authorList>
    </citation>
    <scope>NUCLEOTIDE SEQUENCE [LARGE SCALE GENOMIC DNA]</scope>
    <source>
        <strain evidence="13">S2_018_000_R2_104</strain>
    </source>
</reference>
<name>A0A2W4ZRZ0_9BACT</name>
<evidence type="ECO:0000256" key="7">
    <source>
        <dbReference type="ARBA" id="ARBA00023186"/>
    </source>
</evidence>
<dbReference type="SUPFAM" id="SSF54534">
    <property type="entry name" value="FKBP-like"/>
    <property type="match status" value="1"/>
</dbReference>
<evidence type="ECO:0000256" key="2">
    <source>
        <dbReference type="ARBA" id="ARBA00022475"/>
    </source>
</evidence>
<evidence type="ECO:0000256" key="10">
    <source>
        <dbReference type="ARBA" id="ARBA00042775"/>
    </source>
</evidence>